<dbReference type="SUPFAM" id="SSF52540">
    <property type="entry name" value="P-loop containing nucleoside triphosphate hydrolases"/>
    <property type="match status" value="3"/>
</dbReference>
<evidence type="ECO:0000313" key="11">
    <source>
        <dbReference type="EMBL" id="PIR78710.1"/>
    </source>
</evidence>
<gene>
    <name evidence="11" type="ORF">COU28_00125</name>
</gene>
<dbReference type="PROSITE" id="PS51192">
    <property type="entry name" value="HELICASE_ATP_BIND_1"/>
    <property type="match status" value="1"/>
</dbReference>
<evidence type="ECO:0000256" key="6">
    <source>
        <dbReference type="ARBA" id="ARBA00023125"/>
    </source>
</evidence>
<dbReference type="InterPro" id="IPR011545">
    <property type="entry name" value="DEAD/DEAH_box_helicase_dom"/>
</dbReference>
<evidence type="ECO:0000256" key="1">
    <source>
        <dbReference type="ARBA" id="ARBA00022741"/>
    </source>
</evidence>
<evidence type="ECO:0000256" key="3">
    <source>
        <dbReference type="ARBA" id="ARBA00022801"/>
    </source>
</evidence>
<evidence type="ECO:0000256" key="8">
    <source>
        <dbReference type="ARBA" id="ARBA00049819"/>
    </source>
</evidence>
<keyword evidence="5" id="KW-0067">ATP-binding</keyword>
<protein>
    <recommendedName>
        <fullName evidence="8">Probable DNA 3'-5' helicase RecG</fullName>
    </recommendedName>
</protein>
<dbReference type="Pfam" id="PF00270">
    <property type="entry name" value="DEAD"/>
    <property type="match status" value="1"/>
</dbReference>
<dbReference type="Pfam" id="PF00271">
    <property type="entry name" value="Helicase_C"/>
    <property type="match status" value="1"/>
</dbReference>
<comment type="caution">
    <text evidence="11">The sequence shown here is derived from an EMBL/GenBank/DDBJ whole genome shotgun (WGS) entry which is preliminary data.</text>
</comment>
<keyword evidence="6" id="KW-0238">DNA-binding</keyword>
<evidence type="ECO:0000256" key="7">
    <source>
        <dbReference type="ARBA" id="ARBA00023204"/>
    </source>
</evidence>
<name>A0A2H0TZR0_9BACT</name>
<dbReference type="InterPro" id="IPR045562">
    <property type="entry name" value="RecG_dom3_C"/>
</dbReference>
<dbReference type="GO" id="GO:0006281">
    <property type="term" value="P:DNA repair"/>
    <property type="evidence" value="ECO:0007669"/>
    <property type="project" value="UniProtKB-KW"/>
</dbReference>
<dbReference type="InterPro" id="IPR047112">
    <property type="entry name" value="RecG/Mfd"/>
</dbReference>
<dbReference type="SMART" id="SM00490">
    <property type="entry name" value="HELICc"/>
    <property type="match status" value="1"/>
</dbReference>
<keyword evidence="7" id="KW-0234">DNA repair</keyword>
<dbReference type="GO" id="GO:0016787">
    <property type="term" value="F:hydrolase activity"/>
    <property type="evidence" value="ECO:0007669"/>
    <property type="project" value="UniProtKB-KW"/>
</dbReference>
<dbReference type="PANTHER" id="PTHR47964:SF1">
    <property type="entry name" value="ATP-DEPENDENT DNA HELICASE HOMOLOG RECG, CHLOROPLASTIC"/>
    <property type="match status" value="1"/>
</dbReference>
<feature type="domain" description="Helicase ATP-binding" evidence="9">
    <location>
        <begin position="272"/>
        <end position="613"/>
    </location>
</feature>
<dbReference type="PROSITE" id="PS51194">
    <property type="entry name" value="HELICASE_CTER"/>
    <property type="match status" value="1"/>
</dbReference>
<dbReference type="SUPFAM" id="SSF50249">
    <property type="entry name" value="Nucleic acid-binding proteins"/>
    <property type="match status" value="1"/>
</dbReference>
<evidence type="ECO:0000313" key="12">
    <source>
        <dbReference type="Proteomes" id="UP000230852"/>
    </source>
</evidence>
<dbReference type="Proteomes" id="UP000230852">
    <property type="component" value="Unassembled WGS sequence"/>
</dbReference>
<dbReference type="PANTHER" id="PTHR47964">
    <property type="entry name" value="ATP-DEPENDENT DNA HELICASE HOMOLOG RECG, CHLOROPLASTIC"/>
    <property type="match status" value="1"/>
</dbReference>
<keyword evidence="1" id="KW-0547">Nucleotide-binding</keyword>
<dbReference type="Gene3D" id="3.40.50.300">
    <property type="entry name" value="P-loop containing nucleotide triphosphate hydrolases"/>
    <property type="match status" value="3"/>
</dbReference>
<dbReference type="GO" id="GO:0003677">
    <property type="term" value="F:DNA binding"/>
    <property type="evidence" value="ECO:0007669"/>
    <property type="project" value="UniProtKB-KW"/>
</dbReference>
<proteinExistence type="predicted"/>
<keyword evidence="3" id="KW-0378">Hydrolase</keyword>
<dbReference type="EMBL" id="PFBU01000004">
    <property type="protein sequence ID" value="PIR78710.1"/>
    <property type="molecule type" value="Genomic_DNA"/>
</dbReference>
<dbReference type="GO" id="GO:0003678">
    <property type="term" value="F:DNA helicase activity"/>
    <property type="evidence" value="ECO:0007669"/>
    <property type="project" value="TreeGrafter"/>
</dbReference>
<dbReference type="InterPro" id="IPR014001">
    <property type="entry name" value="Helicase_ATP-bd"/>
</dbReference>
<dbReference type="SMART" id="SM00487">
    <property type="entry name" value="DEXDc"/>
    <property type="match status" value="1"/>
</dbReference>
<keyword evidence="2" id="KW-0227">DNA damage</keyword>
<dbReference type="NCBIfam" id="TIGR04256">
    <property type="entry name" value="GxxExxY"/>
    <property type="match status" value="1"/>
</dbReference>
<evidence type="ECO:0000259" key="9">
    <source>
        <dbReference type="PROSITE" id="PS51192"/>
    </source>
</evidence>
<dbReference type="Pfam" id="PF13366">
    <property type="entry name" value="PDDEXK_3"/>
    <property type="match status" value="1"/>
</dbReference>
<evidence type="ECO:0000256" key="2">
    <source>
        <dbReference type="ARBA" id="ARBA00022763"/>
    </source>
</evidence>
<dbReference type="InterPro" id="IPR026350">
    <property type="entry name" value="GxxExxY"/>
</dbReference>
<reference evidence="12" key="1">
    <citation type="submission" date="2017-09" db="EMBL/GenBank/DDBJ databases">
        <title>Depth-based differentiation of microbial function through sediment-hosted aquifers and enrichment of novel symbionts in the deep terrestrial subsurface.</title>
        <authorList>
            <person name="Probst A.J."/>
            <person name="Ladd B."/>
            <person name="Jarett J.K."/>
            <person name="Geller-Mcgrath D.E."/>
            <person name="Sieber C.M.K."/>
            <person name="Emerson J.B."/>
            <person name="Anantharaman K."/>
            <person name="Thomas B.C."/>
            <person name="Malmstrom R."/>
            <person name="Stieglmeier M."/>
            <person name="Klingl A."/>
            <person name="Woyke T."/>
            <person name="Ryan C.M."/>
            <person name="Banfield J.F."/>
        </authorList>
    </citation>
    <scope>NUCLEOTIDE SEQUENCE [LARGE SCALE GENOMIC DNA]</scope>
</reference>
<dbReference type="InterPro" id="IPR012340">
    <property type="entry name" value="NA-bd_OB-fold"/>
</dbReference>
<dbReference type="Pfam" id="PF17191">
    <property type="entry name" value="RecG_wedge"/>
    <property type="match status" value="1"/>
</dbReference>
<dbReference type="AlphaFoldDB" id="A0A2H0TZR0"/>
<accession>A0A2H0TZR0</accession>
<feature type="domain" description="Helicase C-terminal" evidence="10">
    <location>
        <begin position="659"/>
        <end position="816"/>
    </location>
</feature>
<dbReference type="InterPro" id="IPR027417">
    <property type="entry name" value="P-loop_NTPase"/>
</dbReference>
<dbReference type="GO" id="GO:0005524">
    <property type="term" value="F:ATP binding"/>
    <property type="evidence" value="ECO:0007669"/>
    <property type="project" value="UniProtKB-KW"/>
</dbReference>
<sequence>MSLKTKVTKLNRIGKTLEKRLSTLGIETVGDLLFYFPFRYEDYSEILNISNLQAGQEVTIKAKIELINSKRSYRSKKIITEALISDDTERLRVVWFGQPFIAKTLHVGDEMFFSGKIKSDMFGLQMTGPSFEKVKKETMHTARIVPIYSLTAGVTQKQIRFLVSQVIHQIDEIEEWLPDDVRDVADVMELKEAIRAIHFPENQDEINHAEKRLKFDELFILQLRAEMLRQSIKVSKAPKIKFGEKSIQDFVLSLPFELTKDQKVASWEIIQDLEKGVPMNRLLEGDVGSGKTVVAAMATLDTVLNNYQVAIMAPTEILAKQHYESFTSLLSGHDIKICLLTRSMRFINKDKEINRDKIEMDGDNKEKDILSLKQLSDKIMNGEVNVIIGTHALLSDKIKFKDLALVIVDEQHRFGVEQRASLIRGQTQTEADSCGNNDVDVGDKVELLYEDLTYRIRKCLFAVRKNLGLGHKEILYQNALEAEFKKEKLVFEKEKTMSVMYDGKKIGVYRPDFVVEDKIIIELKALKFIGKNEKTQVWTYLKGSNYKLALLANFSPSDVEIERIVYDEARENKKSALSQRKSALVPHFLSMTATPIPRSFALTIYGDLDLSIIKQMPKDRKVIKTRFVDDHNRQKAYDFIREQVKQGRQVFVICPLIEQKEKDENEIEIINYNFTGSQEKKSVLVEFEKLSKQIFPDLKVDYLHGKMPAQGGSASGGKRSKDSVMNDFKDGKIDILVSTSVVEVGVNIPNASVMMIEGAENFGLAQLHQFRGRVGRSSYQSYCFLFTTKSSVKSKERLEFFEKTSDGFALAEYDLEVRGPGAVYGVAQSGMMNLKIATMQDKEIIKLARDVARGMDFQKYPSLKKKVGEWEKSVHLE</sequence>
<evidence type="ECO:0000256" key="5">
    <source>
        <dbReference type="ARBA" id="ARBA00022840"/>
    </source>
</evidence>
<dbReference type="Gene3D" id="2.40.50.140">
    <property type="entry name" value="Nucleic acid-binding proteins"/>
    <property type="match status" value="1"/>
</dbReference>
<dbReference type="InterPro" id="IPR001650">
    <property type="entry name" value="Helicase_C-like"/>
</dbReference>
<evidence type="ECO:0000259" key="10">
    <source>
        <dbReference type="PROSITE" id="PS51194"/>
    </source>
</evidence>
<evidence type="ECO:0000256" key="4">
    <source>
        <dbReference type="ARBA" id="ARBA00022806"/>
    </source>
</evidence>
<dbReference type="CDD" id="cd04488">
    <property type="entry name" value="RecG_wedge_OBF"/>
    <property type="match status" value="1"/>
</dbReference>
<dbReference type="Pfam" id="PF19833">
    <property type="entry name" value="RecG_dom3_C"/>
    <property type="match status" value="1"/>
</dbReference>
<keyword evidence="4" id="KW-0347">Helicase</keyword>
<dbReference type="InterPro" id="IPR033454">
    <property type="entry name" value="RecG_wedge"/>
</dbReference>
<organism evidence="11 12">
    <name type="scientific">Candidatus Magasanikbacteria bacterium CG10_big_fil_rev_8_21_14_0_10_36_16</name>
    <dbReference type="NCBI Taxonomy" id="1974645"/>
    <lineage>
        <taxon>Bacteria</taxon>
        <taxon>Candidatus Magasanikiibacteriota</taxon>
    </lineage>
</organism>